<proteinExistence type="predicted"/>
<dbReference type="AlphaFoldDB" id="A0A6V8LRP5"/>
<accession>A0A6V8LRP5</accession>
<dbReference type="Proteomes" id="UP000494245">
    <property type="component" value="Unassembled WGS sequence"/>
</dbReference>
<evidence type="ECO:0000313" key="1">
    <source>
        <dbReference type="EMBL" id="GFK92789.1"/>
    </source>
</evidence>
<gene>
    <name evidence="1" type="ORF">NNJEOMEG_00616</name>
</gene>
<name>A0A6V8LRP5_9BACT</name>
<dbReference type="EMBL" id="BLTE01000001">
    <property type="protein sequence ID" value="GFK92789.1"/>
    <property type="molecule type" value="Genomic_DNA"/>
</dbReference>
<sequence>MLGEVAGHGLVGRDHELLDDAVGEAPLAGADVHLAAGGVQADFGLGQLEIQAAALFAPRPDGPGQGLGAAQHGHQRDQGLALGAVLLQGGVHLFVGEPGLASDHRRREVAAPGQAGGVEADGHGHGQAVHARVQAAQPVGEGLGEHGLHREREIAGVAALHGLAVQGRARGHVVGHVGDGHAQQEALAVLLHEDGVVEIPGGFAVDGHEIQAAQVLPAGEVGLAGRGGELGGLFQAALREGAGDLVVELDHALLHGQVGLASQGLHEARGEELVVEHFACLQGEHVAGGGVPAAGLGFQEQGVQVARVGGAAQGQAGLDEALHAAGHGRHAAFQHAHHAALGVASAVAGEGHGHAVAVPGQAEVARVDENVLAALVVENHIAHARALHLQASRDQAHALGQAPGPLDADDPPALGERLQQVQRLGLLHLVRAQPREHVLHGEGPAALLEEGQQRSLVHARRDVPGLAGAFGHAVGSFGAHAASTRFLPLRLAR</sequence>
<comment type="caution">
    <text evidence="1">The sequence shown here is derived from an EMBL/GenBank/DDBJ whole genome shotgun (WGS) entry which is preliminary data.</text>
</comment>
<protein>
    <submittedName>
        <fullName evidence="1">Uncharacterized protein</fullName>
    </submittedName>
</protein>
<reference evidence="1 2" key="2">
    <citation type="submission" date="2020-05" db="EMBL/GenBank/DDBJ databases">
        <title>Draft genome sequence of Desulfovibrio sp. strainFSS-1.</title>
        <authorList>
            <person name="Shimoshige H."/>
            <person name="Kobayashi H."/>
            <person name="Maekawa T."/>
        </authorList>
    </citation>
    <scope>NUCLEOTIDE SEQUENCE [LARGE SCALE GENOMIC DNA]</scope>
    <source>
        <strain evidence="1 2">SIID29052-01</strain>
    </source>
</reference>
<evidence type="ECO:0000313" key="2">
    <source>
        <dbReference type="Proteomes" id="UP000494245"/>
    </source>
</evidence>
<organism evidence="1 2">
    <name type="scientific">Fundidesulfovibrio magnetotacticus</name>
    <dbReference type="NCBI Taxonomy" id="2730080"/>
    <lineage>
        <taxon>Bacteria</taxon>
        <taxon>Pseudomonadati</taxon>
        <taxon>Thermodesulfobacteriota</taxon>
        <taxon>Desulfovibrionia</taxon>
        <taxon>Desulfovibrionales</taxon>
        <taxon>Desulfovibrionaceae</taxon>
        <taxon>Fundidesulfovibrio</taxon>
    </lineage>
</organism>
<reference evidence="1 2" key="1">
    <citation type="submission" date="2020-04" db="EMBL/GenBank/DDBJ databases">
        <authorList>
            <consortium name="Desulfovibrio sp. FSS-1 genome sequencing consortium"/>
            <person name="Shimoshige H."/>
            <person name="Kobayashi H."/>
            <person name="Maekawa T."/>
        </authorList>
    </citation>
    <scope>NUCLEOTIDE SEQUENCE [LARGE SCALE GENOMIC DNA]</scope>
    <source>
        <strain evidence="1 2">SIID29052-01</strain>
    </source>
</reference>
<keyword evidence="2" id="KW-1185">Reference proteome</keyword>